<dbReference type="KEGG" id="crw:CROST_024740"/>
<keyword evidence="2" id="KW-1185">Reference proteome</keyword>
<organism evidence="1 2">
    <name type="scientific">Clostridium felsineum</name>
    <dbReference type="NCBI Taxonomy" id="36839"/>
    <lineage>
        <taxon>Bacteria</taxon>
        <taxon>Bacillati</taxon>
        <taxon>Bacillota</taxon>
        <taxon>Clostridia</taxon>
        <taxon>Eubacteriales</taxon>
        <taxon>Clostridiaceae</taxon>
        <taxon>Clostridium</taxon>
    </lineage>
</organism>
<dbReference type="EMBL" id="CP096983">
    <property type="protein sequence ID" value="URZ11757.1"/>
    <property type="molecule type" value="Genomic_DNA"/>
</dbReference>
<dbReference type="AlphaFoldDB" id="A0A1S8L4R3"/>
<gene>
    <name evidence="1" type="ORF">CROST_024740</name>
</gene>
<proteinExistence type="predicted"/>
<reference evidence="1 2" key="1">
    <citation type="submission" date="2022-04" db="EMBL/GenBank/DDBJ databases">
        <title>Genome sequence of C. roseum typestrain.</title>
        <authorList>
            <person name="Poehlein A."/>
            <person name="Schoch T."/>
            <person name="Duerre P."/>
            <person name="Daniel R."/>
        </authorList>
    </citation>
    <scope>NUCLEOTIDE SEQUENCE [LARGE SCALE GENOMIC DNA]</scope>
    <source>
        <strain evidence="1 2">DSM 7320</strain>
    </source>
</reference>
<dbReference type="STRING" id="84029.CROST_25110"/>
<evidence type="ECO:0000313" key="1">
    <source>
        <dbReference type="EMBL" id="URZ11757.1"/>
    </source>
</evidence>
<evidence type="ECO:0000313" key="2">
    <source>
        <dbReference type="Proteomes" id="UP000190951"/>
    </source>
</evidence>
<name>A0A1S8L4R3_9CLOT</name>
<accession>A0A1S8L4R3</accession>
<dbReference type="Proteomes" id="UP000190951">
    <property type="component" value="Chromosome"/>
</dbReference>
<dbReference type="RefSeq" id="WP_139355775.1">
    <property type="nucleotide sequence ID" value="NZ_CP096983.1"/>
</dbReference>
<sequence length="143" mass="16027">MQHLLNMKKEGGVQIVIATLIGILIMSSVFLYFVSNIIPINATYKAETIARKYMLKIEEDGYLKEENSEKMINEFASIGISNIDISGTTLSPVTYGESVYLKVKYKETIKNLNIVNSIIPTFSNEEKNVVIEKSSTSKNVIEP</sequence>
<protein>
    <submittedName>
        <fullName evidence="1">Uncharacterized protein</fullName>
    </submittedName>
</protein>